<gene>
    <name evidence="6" type="ORF">KH142_07490</name>
</gene>
<evidence type="ECO:0000256" key="4">
    <source>
        <dbReference type="ARBA" id="ARBA00022989"/>
    </source>
</evidence>
<dbReference type="GO" id="GO:0016020">
    <property type="term" value="C:membrane"/>
    <property type="evidence" value="ECO:0007669"/>
    <property type="project" value="UniProtKB-SubCell"/>
</dbReference>
<keyword evidence="5" id="KW-0472">Membrane</keyword>
<comment type="subcellular location">
    <subcellularLocation>
        <location evidence="1">Membrane</location>
        <topology evidence="1">Multi-pass membrane protein</topology>
    </subcellularLocation>
</comment>
<evidence type="ECO:0000256" key="2">
    <source>
        <dbReference type="ARBA" id="ARBA00022448"/>
    </source>
</evidence>
<evidence type="ECO:0000313" key="7">
    <source>
        <dbReference type="Proteomes" id="UP000727506"/>
    </source>
</evidence>
<dbReference type="Proteomes" id="UP000727506">
    <property type="component" value="Unassembled WGS sequence"/>
</dbReference>
<dbReference type="InterPro" id="IPR001991">
    <property type="entry name" value="Na-dicarboxylate_symporter"/>
</dbReference>
<feature type="non-terminal residue" evidence="6">
    <location>
        <position position="1"/>
    </location>
</feature>
<dbReference type="PANTHER" id="PTHR11958">
    <property type="entry name" value="SODIUM/DICARBOXYLATE SYMPORTER-RELATED"/>
    <property type="match status" value="1"/>
</dbReference>
<dbReference type="GO" id="GO:0015293">
    <property type="term" value="F:symporter activity"/>
    <property type="evidence" value="ECO:0007669"/>
    <property type="project" value="InterPro"/>
</dbReference>
<accession>A0A943Z830</accession>
<evidence type="ECO:0000313" key="6">
    <source>
        <dbReference type="EMBL" id="MBS6941299.1"/>
    </source>
</evidence>
<sequence length="61" mass="6391">MVLTSVGLPVEGIALVAGVDRILDMMRTALNITGDSACCLCIDAMDKRRKARKGLKAGEAA</sequence>
<keyword evidence="2" id="KW-0813">Transport</keyword>
<evidence type="ECO:0000256" key="5">
    <source>
        <dbReference type="ARBA" id="ARBA00023136"/>
    </source>
</evidence>
<organism evidence="6 7">
    <name type="scientific">Slackia piriformis</name>
    <dbReference type="NCBI Taxonomy" id="626934"/>
    <lineage>
        <taxon>Bacteria</taxon>
        <taxon>Bacillati</taxon>
        <taxon>Actinomycetota</taxon>
        <taxon>Coriobacteriia</taxon>
        <taxon>Eggerthellales</taxon>
        <taxon>Eggerthellaceae</taxon>
        <taxon>Slackia</taxon>
    </lineage>
</organism>
<dbReference type="EMBL" id="JAGZSV010000155">
    <property type="protein sequence ID" value="MBS6941299.1"/>
    <property type="molecule type" value="Genomic_DNA"/>
</dbReference>
<reference evidence="6" key="1">
    <citation type="submission" date="2021-02" db="EMBL/GenBank/DDBJ databases">
        <title>Infant gut strain persistence is associated with maternal origin, phylogeny, and functional potential including surface adhesion and iron acquisition.</title>
        <authorList>
            <person name="Lou Y.C."/>
        </authorList>
    </citation>
    <scope>NUCLEOTIDE SEQUENCE</scope>
    <source>
        <strain evidence="6">L2_039_000G1_dasL2_039_000G1_concoct_11</strain>
    </source>
</reference>
<dbReference type="SUPFAM" id="SSF118215">
    <property type="entry name" value="Proton glutamate symport protein"/>
    <property type="match status" value="1"/>
</dbReference>
<keyword evidence="3" id="KW-0812">Transmembrane</keyword>
<dbReference type="Gene3D" id="1.10.3860.10">
    <property type="entry name" value="Sodium:dicarboxylate symporter"/>
    <property type="match status" value="1"/>
</dbReference>
<keyword evidence="4" id="KW-1133">Transmembrane helix</keyword>
<dbReference type="Pfam" id="PF00375">
    <property type="entry name" value="SDF"/>
    <property type="match status" value="1"/>
</dbReference>
<evidence type="ECO:0000256" key="3">
    <source>
        <dbReference type="ARBA" id="ARBA00022692"/>
    </source>
</evidence>
<dbReference type="PANTHER" id="PTHR11958:SF63">
    <property type="entry name" value="AMINO ACID TRANSPORTER"/>
    <property type="match status" value="1"/>
</dbReference>
<proteinExistence type="predicted"/>
<name>A0A943Z830_9ACTN</name>
<dbReference type="InterPro" id="IPR050746">
    <property type="entry name" value="DAACS"/>
</dbReference>
<protein>
    <submittedName>
        <fullName evidence="6">Cation:dicarboxylase symporter family transporter</fullName>
    </submittedName>
</protein>
<comment type="caution">
    <text evidence="6">The sequence shown here is derived from an EMBL/GenBank/DDBJ whole genome shotgun (WGS) entry which is preliminary data.</text>
</comment>
<evidence type="ECO:0000256" key="1">
    <source>
        <dbReference type="ARBA" id="ARBA00004141"/>
    </source>
</evidence>
<dbReference type="InterPro" id="IPR036458">
    <property type="entry name" value="Na:dicarbo_symporter_sf"/>
</dbReference>
<dbReference type="AlphaFoldDB" id="A0A943Z830"/>